<dbReference type="EMBL" id="CAXAMM010043720">
    <property type="protein sequence ID" value="CAK9111419.1"/>
    <property type="molecule type" value="Genomic_DNA"/>
</dbReference>
<evidence type="ECO:0000256" key="1">
    <source>
        <dbReference type="SAM" id="MobiDB-lite"/>
    </source>
</evidence>
<name>A0ABP0SGD6_9DINO</name>
<feature type="region of interest" description="Disordered" evidence="1">
    <location>
        <begin position="32"/>
        <end position="128"/>
    </location>
</feature>
<keyword evidence="4" id="KW-1185">Reference proteome</keyword>
<dbReference type="SMART" id="SM00710">
    <property type="entry name" value="PbH1"/>
    <property type="match status" value="9"/>
</dbReference>
<dbReference type="SUPFAM" id="SSF51126">
    <property type="entry name" value="Pectin lyase-like"/>
    <property type="match status" value="1"/>
</dbReference>
<accession>A0ABP0SGD6</accession>
<sequence>MDEYLKWAERRDSQERFEGLHDEAEDLVVEDAGEAAKDQKGARSSGAPDETKILEAILNDANAAREAQRKKRRRKKGRQRLGVHPDSDPDVGDSDGEPSLDGATDSPKQHEGELTQGASKEVAQARDPVETKRVPFAPRIIPAMEAEKLLTARDLSYNPYRYRKRALRVAGYLLAFVFVILFLLWVVFVLLRHYYGIEFDVANLLIHEETTVTPDGSMGIHSLSPNVELEVSAKDSSVWSSTIRLTTKEDPTRADNARRQLRRARRGPLQSSSTSAASPAIAASSKSWWRLLEDEGVGGTTSAPTDAPVAGYWGGQAPRTALEFGEHMLDDTFRSTGYISSTDDKLEIRSGTHIFLNPQADSHVAIGSNGRNTRVGVGLDSPQERMHVDGNARVDGVLLIRNTTLDVDENSTLRISSPVDVAGVVYAPSLNVRGQTETDSILTATAEVTGHLDVSRINVVDAIDISNATIVSREFEPPNVLGYLGVGALNVSRVSFEQFHLRLIHNLTIEEGLGITGNQLISEGDIRIENNRDSQSKTFVMGDVVLGLDGHEDFVQFDTKVLGDEPLVFQKSRSDGFAVRLLLPQAPASADVRIQLPHHLSSPGTMVTTANLDDIVQTGPVTSGSIEIGFGPITTSDDISTASGGRISASGDLRADTSLSISPHGVVAGAVIAVRTNQSFVRIESDAASAANEIQVETDGAVDGQLLLINNSDEDFTTGDFLIPPSKTVLLLFDGQQWQEVTGSSEIFGITELLAAADLDIGNFEFAALDLRARSQPQNHLAVYGPDGLLQHQTLIFDGTGILVDSILRVHPAALESDALGGLRIEATAGPVLVEDVSISESEVSNVDTLLMHSASGQAAIKSSEGLLLQAASGAVQVENVSISNDSIQLSGSVLLSSPGMQSIIHTGTSASTGNDLSVSSVHGNVMVENVEFASDDIIVPGQVSARQFKHHDAIEMSSDSDAVVIEDVTMDSGALFMGGALTLENAVESRITHNSATGFLSIVSDNGSVQVEGLTVDGTSVSGVSAIVLDQVVSRITHTGSSSLQISSSAGTIAVEDVTFSGPDLTGARDLELLGGIAFPQTTTQVIRHEGGDGTGDLSVISTAGNVVVENVHFSGSELSSITKLSMAGDITNSAGDFVFSSTGPQAISHTGANGADFSIVSTNGNVVVEGVSFQNRAVSGISSVDVDGDLTTSKDQAAITHTGGTSLTVSSLSGPVVVEDIEFNSGTMSMTGDITSTAGSIKFSSAGAQRILHTGAPGADLEITSGGNVLVDGITAANSALSGVSTLDMDGDLTTTAGNMIFSSAGTQSILHAGSIGEDLNIASSNGNVVVEGTTFQSAAVSGVSSLSITDDLNMAKSAASITHSGASSLAIESLSGTVAVENVLFDGSSMALAGDLTSENGDMLFTSSVRQSITHAGGAGQDLVITSGGNVVVEEVTISTTAMKGISAMEISGDLTSTAGDILLSASTQQSIRHNGATNADLAITSTNGHVVIEGVTIESGALSGSTSLEMSDDMTMSKNQGVINHSGTTSLTISSTSGTVAVEGVAFDGSSVSGVSTLDLSRDLTSASGDVLLTATSAQAITHTGAAGADLSISSVNGNVLVEGVTVEAGCFFQQWCCIWRHNHVHGD</sequence>
<dbReference type="InterPro" id="IPR006626">
    <property type="entry name" value="PbH1"/>
</dbReference>
<gene>
    <name evidence="3" type="ORF">SCF082_LOCUS51719</name>
</gene>
<protein>
    <recommendedName>
        <fullName evidence="5">Adhesin domain-containing protein</fullName>
    </recommendedName>
</protein>
<proteinExistence type="predicted"/>
<feature type="compositionally biased region" description="Basic and acidic residues" evidence="1">
    <location>
        <begin position="249"/>
        <end position="258"/>
    </location>
</feature>
<feature type="region of interest" description="Disordered" evidence="1">
    <location>
        <begin position="249"/>
        <end position="279"/>
    </location>
</feature>
<feature type="transmembrane region" description="Helical" evidence="2">
    <location>
        <begin position="169"/>
        <end position="191"/>
    </location>
</feature>
<keyword evidence="2" id="KW-0472">Membrane</keyword>
<evidence type="ECO:0008006" key="5">
    <source>
        <dbReference type="Google" id="ProtNLM"/>
    </source>
</evidence>
<feature type="compositionally biased region" description="Basic residues" evidence="1">
    <location>
        <begin position="68"/>
        <end position="81"/>
    </location>
</feature>
<organism evidence="3 4">
    <name type="scientific">Durusdinium trenchii</name>
    <dbReference type="NCBI Taxonomy" id="1381693"/>
    <lineage>
        <taxon>Eukaryota</taxon>
        <taxon>Sar</taxon>
        <taxon>Alveolata</taxon>
        <taxon>Dinophyceae</taxon>
        <taxon>Suessiales</taxon>
        <taxon>Symbiodiniaceae</taxon>
        <taxon>Durusdinium</taxon>
    </lineage>
</organism>
<reference evidence="3 4" key="1">
    <citation type="submission" date="2024-02" db="EMBL/GenBank/DDBJ databases">
        <authorList>
            <person name="Chen Y."/>
            <person name="Shah S."/>
            <person name="Dougan E. K."/>
            <person name="Thang M."/>
            <person name="Chan C."/>
        </authorList>
    </citation>
    <scope>NUCLEOTIDE SEQUENCE [LARGE SCALE GENOMIC DNA]</scope>
</reference>
<dbReference type="Proteomes" id="UP001642464">
    <property type="component" value="Unassembled WGS sequence"/>
</dbReference>
<evidence type="ECO:0000313" key="4">
    <source>
        <dbReference type="Proteomes" id="UP001642464"/>
    </source>
</evidence>
<keyword evidence="2" id="KW-0812">Transmembrane</keyword>
<evidence type="ECO:0000256" key="2">
    <source>
        <dbReference type="SAM" id="Phobius"/>
    </source>
</evidence>
<evidence type="ECO:0000313" key="3">
    <source>
        <dbReference type="EMBL" id="CAK9111419.1"/>
    </source>
</evidence>
<keyword evidence="2" id="KW-1133">Transmembrane helix</keyword>
<feature type="compositionally biased region" description="Acidic residues" evidence="1">
    <location>
        <begin position="88"/>
        <end position="98"/>
    </location>
</feature>
<dbReference type="InterPro" id="IPR011050">
    <property type="entry name" value="Pectin_lyase_fold/virulence"/>
</dbReference>
<comment type="caution">
    <text evidence="3">The sequence shown here is derived from an EMBL/GenBank/DDBJ whole genome shotgun (WGS) entry which is preliminary data.</text>
</comment>